<dbReference type="Proteomes" id="UP000220394">
    <property type="component" value="Chromosome"/>
</dbReference>
<organism evidence="2 3">
    <name type="scientific">Acetobacter tropicalis</name>
    <dbReference type="NCBI Taxonomy" id="104102"/>
    <lineage>
        <taxon>Bacteria</taxon>
        <taxon>Pseudomonadati</taxon>
        <taxon>Pseudomonadota</taxon>
        <taxon>Alphaproteobacteria</taxon>
        <taxon>Acetobacterales</taxon>
        <taxon>Acetobacteraceae</taxon>
        <taxon>Acetobacter</taxon>
    </lineage>
</organism>
<feature type="region of interest" description="Disordered" evidence="1">
    <location>
        <begin position="144"/>
        <end position="167"/>
    </location>
</feature>
<dbReference type="KEGG" id="ato:CIW82_07335"/>
<accession>A0A291PGL1</accession>
<evidence type="ECO:0000256" key="1">
    <source>
        <dbReference type="SAM" id="MobiDB-lite"/>
    </source>
</evidence>
<feature type="compositionally biased region" description="Polar residues" evidence="1">
    <location>
        <begin position="18"/>
        <end position="31"/>
    </location>
</feature>
<gene>
    <name evidence="2" type="ORF">CIW82_07335</name>
</gene>
<dbReference type="RefSeq" id="WP_086898492.1">
    <property type="nucleotide sequence ID" value="NZ_CP022699.1"/>
</dbReference>
<evidence type="ECO:0000313" key="2">
    <source>
        <dbReference type="EMBL" id="ATJ90525.1"/>
    </source>
</evidence>
<dbReference type="AlphaFoldDB" id="A0A291PGL1"/>
<feature type="compositionally biased region" description="Polar residues" evidence="1">
    <location>
        <begin position="39"/>
        <end position="49"/>
    </location>
</feature>
<sequence>MPVLQPVRETPLYPVDMSSINPRSASVSSRPMAQPRGTAASTHGLSRQQASAASSTTEDMMRHTHSLMPSSGCDLSLSESPHPTAAADVACQAAARPGTSVTLLEQMVALRRAGRSLRQIGRHTGRCMESVRQALMRYEHARLASAPSATDEDEWNEPLRDAEPLPPGHPIALRGLWRGLEHWQTDEPPPTNARPASVHQTAMHHRKTHHTDVCPSNESLTPTGHSVSRRPNAMLRNTRAHNSTFLAKAQA</sequence>
<feature type="region of interest" description="Disordered" evidence="1">
    <location>
        <begin position="1"/>
        <end position="63"/>
    </location>
</feature>
<evidence type="ECO:0000313" key="3">
    <source>
        <dbReference type="Proteomes" id="UP000220394"/>
    </source>
</evidence>
<feature type="compositionally biased region" description="Polar residues" evidence="1">
    <location>
        <begin position="214"/>
        <end position="226"/>
    </location>
</feature>
<protein>
    <submittedName>
        <fullName evidence="2">Uncharacterized protein</fullName>
    </submittedName>
</protein>
<dbReference type="EMBL" id="CP022699">
    <property type="protein sequence ID" value="ATJ90525.1"/>
    <property type="molecule type" value="Genomic_DNA"/>
</dbReference>
<name>A0A291PGL1_9PROT</name>
<feature type="region of interest" description="Disordered" evidence="1">
    <location>
        <begin position="187"/>
        <end position="251"/>
    </location>
</feature>
<reference evidence="2 3" key="1">
    <citation type="submission" date="2017-08" db="EMBL/GenBank/DDBJ databases">
        <title>Complete Genome Sequence of Acetobacter tropicalis Oregon-R-modENCODE STRAIN BDGP1, an acetic acid bacterium isolated from Drosophila melanogaster gut.</title>
        <authorList>
            <person name="Wan K.H."/>
            <person name="Yu C."/>
            <person name="Park S."/>
            <person name="Hammonds A.S."/>
            <person name="Booth B.W."/>
            <person name="Celniker S.E."/>
        </authorList>
    </citation>
    <scope>NUCLEOTIDE SEQUENCE [LARGE SCALE GENOMIC DNA]</scope>
    <source>
        <strain evidence="2 3">BDGP1</strain>
    </source>
</reference>
<proteinExistence type="predicted"/>